<dbReference type="PROSITE" id="PS51272">
    <property type="entry name" value="SLH"/>
    <property type="match status" value="2"/>
</dbReference>
<evidence type="ECO:0000259" key="3">
    <source>
        <dbReference type="PROSITE" id="PS51272"/>
    </source>
</evidence>
<feature type="signal peptide" evidence="2">
    <location>
        <begin position="1"/>
        <end position="24"/>
    </location>
</feature>
<dbReference type="PANTHER" id="PTHR43308:SF5">
    <property type="entry name" value="S-LAYER PROTEIN _ PEPTIDOGLYCAN ENDO-BETA-N-ACETYLGLUCOSAMINIDASE"/>
    <property type="match status" value="1"/>
</dbReference>
<dbReference type="Pfam" id="PF00395">
    <property type="entry name" value="SLH"/>
    <property type="match status" value="3"/>
</dbReference>
<feature type="chain" id="PRO_5043845840" evidence="2">
    <location>
        <begin position="25"/>
        <end position="839"/>
    </location>
</feature>
<evidence type="ECO:0000256" key="1">
    <source>
        <dbReference type="ARBA" id="ARBA00022729"/>
    </source>
</evidence>
<sequence>MAYQPKSYRKFLATTVTASLVATAVAPVVGNAASASDFKDVSSKYKEAVNYLVSNNITSGLTDTSFGTDKQIKRGDAAVFIAKALGLAPVANGPFKDVNDRVAGYVNALSAAKIINGKSETKFAPDDVITRQEMALVLKNAYGLTGDVALPFKDVNSNWAPAVKALLANGITSGTSETTFGSTAPIKRGDFAIFLHRAATLKAEVSSVTATGPKTLTISGTALNKLKAEDVTVEGNKVVSLTPAAGGKTATVALETPLVEGQDYKVSVKLEDGTKEFTVKFTFVLADVAITTSSLEANKDQQFLQVTLNGAVTDLTTIDSLGYDIEFQADKAVFATATPGTAVTTSATGEIDETVAATKLNESFNVKAVLTKDGKTAESKSVKVEVVSKATPAIGDIVITTSELTLTKSVISTTDSTVAVDSVESNTGNVIDKSGLSSYASSNPEVALIDAASGAITPIKAGKTTITVKAGSVVYSKEITVVSEARVATKATASTANVAPGATYTTNVAITDQFGEKVDVSDIIAANISVSEVTLHTAAVADFTNAKDGILPVNISPLATAPAGSYTVVVKDLTTLKNLGQYTVSISADNTADNYKLVVADSSKGVANLAGTTTVKLNANEFTKSGGFLQTLDSGDTAFSVESANSTIATVTPAPDASGVITVTGVKVGTTQIILKKGGVQVATATITVKNEAPIIESITWKSTTAPITVVGKLLTYKDIFTITETASGVDPIVENVKLNVTTTSKVRIDLTAVAAPVLYLDKNDDGAYVAADDEVLGTLGTKLTGSVGQTITLGADWTSNILGQATAIGDKGSFVITVTDDDTNTTVRASTTVNVDVK</sequence>
<evidence type="ECO:0000313" key="5">
    <source>
        <dbReference type="Proteomes" id="UP001431131"/>
    </source>
</evidence>
<dbReference type="SUPFAM" id="SSF49373">
    <property type="entry name" value="Invasin/intimin cell-adhesion fragments"/>
    <property type="match status" value="1"/>
</dbReference>
<comment type="caution">
    <text evidence="4">The sequence shown here is derived from an EMBL/GenBank/DDBJ whole genome shotgun (WGS) entry which is preliminary data.</text>
</comment>
<organism evidence="4 5">
    <name type="scientific">Fredinandcohnia quinoae</name>
    <dbReference type="NCBI Taxonomy" id="2918902"/>
    <lineage>
        <taxon>Bacteria</taxon>
        <taxon>Bacillati</taxon>
        <taxon>Bacillota</taxon>
        <taxon>Bacilli</taxon>
        <taxon>Bacillales</taxon>
        <taxon>Bacillaceae</taxon>
        <taxon>Fredinandcohnia</taxon>
    </lineage>
</organism>
<accession>A0AAW5DWT7</accession>
<keyword evidence="1 2" id="KW-0732">Signal</keyword>
<evidence type="ECO:0000256" key="2">
    <source>
        <dbReference type="SAM" id="SignalP"/>
    </source>
</evidence>
<name>A0AAW5DWT7_9BACI</name>
<dbReference type="RefSeq" id="WP_240254089.1">
    <property type="nucleotide sequence ID" value="NZ_JAKTTI010000007.1"/>
</dbReference>
<dbReference type="EMBL" id="JAKTTI010000007">
    <property type="protein sequence ID" value="MCH1625112.1"/>
    <property type="molecule type" value="Genomic_DNA"/>
</dbReference>
<protein>
    <submittedName>
        <fullName evidence="4">S-layer homology domain-containing protein</fullName>
    </submittedName>
</protein>
<dbReference type="AlphaFoldDB" id="A0AAW5DWT7"/>
<proteinExistence type="predicted"/>
<dbReference type="Proteomes" id="UP001431131">
    <property type="component" value="Unassembled WGS sequence"/>
</dbReference>
<dbReference type="InterPro" id="IPR051465">
    <property type="entry name" value="Cell_Envelope_Struct_Comp"/>
</dbReference>
<feature type="domain" description="SLH" evidence="3">
    <location>
        <begin position="32"/>
        <end position="95"/>
    </location>
</feature>
<evidence type="ECO:0000313" key="4">
    <source>
        <dbReference type="EMBL" id="MCH1625112.1"/>
    </source>
</evidence>
<dbReference type="InterPro" id="IPR008964">
    <property type="entry name" value="Invasin/intimin_cell_adhesion"/>
</dbReference>
<dbReference type="Gene3D" id="2.60.40.1080">
    <property type="match status" value="1"/>
</dbReference>
<feature type="domain" description="SLH" evidence="3">
    <location>
        <begin position="146"/>
        <end position="209"/>
    </location>
</feature>
<gene>
    <name evidence="4" type="ORF">MJG50_07210</name>
</gene>
<dbReference type="PANTHER" id="PTHR43308">
    <property type="entry name" value="OUTER MEMBRANE PROTEIN ALPHA-RELATED"/>
    <property type="match status" value="1"/>
</dbReference>
<reference evidence="4" key="1">
    <citation type="submission" date="2022-02" db="EMBL/GenBank/DDBJ databases">
        <title>Fredinandcohnia quinoae sp. nov. isolated from Chenopodium quinoa seeds.</title>
        <authorList>
            <person name="Saati-Santamaria Z."/>
            <person name="Flores-Felix J.D."/>
            <person name="Igual J.M."/>
            <person name="Velazquez E."/>
            <person name="Garcia-Fraile P."/>
            <person name="Martinez-Molina E."/>
        </authorList>
    </citation>
    <scope>NUCLEOTIDE SEQUENCE</scope>
    <source>
        <strain evidence="4">SECRCQ15</strain>
    </source>
</reference>
<dbReference type="InterPro" id="IPR001119">
    <property type="entry name" value="SLH_dom"/>
</dbReference>
<keyword evidence="5" id="KW-1185">Reference proteome</keyword>